<feature type="compositionally biased region" description="Basic and acidic residues" evidence="1">
    <location>
        <begin position="28"/>
        <end position="40"/>
    </location>
</feature>
<organism evidence="2 3">
    <name type="scientific">Notothenia coriiceps</name>
    <name type="common">black rockcod</name>
    <dbReference type="NCBI Taxonomy" id="8208"/>
    <lineage>
        <taxon>Eukaryota</taxon>
        <taxon>Metazoa</taxon>
        <taxon>Chordata</taxon>
        <taxon>Craniata</taxon>
        <taxon>Vertebrata</taxon>
        <taxon>Euteleostomi</taxon>
        <taxon>Actinopterygii</taxon>
        <taxon>Neopterygii</taxon>
        <taxon>Teleostei</taxon>
        <taxon>Neoteleostei</taxon>
        <taxon>Acanthomorphata</taxon>
        <taxon>Eupercaria</taxon>
        <taxon>Perciformes</taxon>
        <taxon>Notothenioidei</taxon>
        <taxon>Nototheniidae</taxon>
        <taxon>Notothenia</taxon>
    </lineage>
</organism>
<feature type="compositionally biased region" description="Polar residues" evidence="1">
    <location>
        <begin position="69"/>
        <end position="78"/>
    </location>
</feature>
<sequence length="125" mass="14129">EGSVKSKKKKEKKSKKKKEKKKGKKEKKTAGADDGSKDSSDDSEGEWVEAPAQTRAAKAWKLPDESKPSESSVSTAQSVERDEWMTFDFLAMKTTSTTEKRAEKDRLKEEEKAKALSIEQVCFYF</sequence>
<dbReference type="AlphaFoldDB" id="A0A6I9MRU0"/>
<proteinExistence type="predicted"/>
<evidence type="ECO:0000313" key="2">
    <source>
        <dbReference type="Proteomes" id="UP000504611"/>
    </source>
</evidence>
<evidence type="ECO:0000313" key="3">
    <source>
        <dbReference type="RefSeq" id="XP_010764150.1"/>
    </source>
</evidence>
<dbReference type="RefSeq" id="XP_010764150.1">
    <property type="nucleotide sequence ID" value="XM_010765848.1"/>
</dbReference>
<accession>A0A6I9MRU0</accession>
<feature type="compositionally biased region" description="Basic residues" evidence="1">
    <location>
        <begin position="1"/>
        <end position="27"/>
    </location>
</feature>
<evidence type="ECO:0000256" key="1">
    <source>
        <dbReference type="SAM" id="MobiDB-lite"/>
    </source>
</evidence>
<dbReference type="OrthoDB" id="8961708at2759"/>
<dbReference type="KEGG" id="ncc:104940852"/>
<gene>
    <name evidence="3" type="primary">LOC104940852</name>
</gene>
<dbReference type="GeneID" id="104940852"/>
<protein>
    <submittedName>
        <fullName evidence="3">CWF19-like protein 2</fullName>
    </submittedName>
</protein>
<name>A0A6I9MRU0_9TELE</name>
<dbReference type="Proteomes" id="UP000504611">
    <property type="component" value="Unplaced"/>
</dbReference>
<reference evidence="3" key="1">
    <citation type="submission" date="2025-08" db="UniProtKB">
        <authorList>
            <consortium name="RefSeq"/>
        </authorList>
    </citation>
    <scope>IDENTIFICATION</scope>
    <source>
        <tissue evidence="3">Muscle</tissue>
    </source>
</reference>
<feature type="non-terminal residue" evidence="3">
    <location>
        <position position="1"/>
    </location>
</feature>
<keyword evidence="2" id="KW-1185">Reference proteome</keyword>
<feature type="region of interest" description="Disordered" evidence="1">
    <location>
        <begin position="1"/>
        <end position="79"/>
    </location>
</feature>